<dbReference type="Pfam" id="PF13385">
    <property type="entry name" value="Laminin_G_3"/>
    <property type="match status" value="1"/>
</dbReference>
<keyword evidence="3" id="KW-1185">Reference proteome</keyword>
<reference evidence="2 3" key="1">
    <citation type="submission" date="2019-02" db="EMBL/GenBank/DDBJ databases">
        <title>Deep-cultivation of Planctomycetes and their phenomic and genomic characterization uncovers novel biology.</title>
        <authorList>
            <person name="Wiegand S."/>
            <person name="Jogler M."/>
            <person name="Boedeker C."/>
            <person name="Pinto D."/>
            <person name="Vollmers J."/>
            <person name="Rivas-Marin E."/>
            <person name="Kohn T."/>
            <person name="Peeters S.H."/>
            <person name="Heuer A."/>
            <person name="Rast P."/>
            <person name="Oberbeckmann S."/>
            <person name="Bunk B."/>
            <person name="Jeske O."/>
            <person name="Meyerdierks A."/>
            <person name="Storesund J.E."/>
            <person name="Kallscheuer N."/>
            <person name="Luecker S."/>
            <person name="Lage O.M."/>
            <person name="Pohl T."/>
            <person name="Merkel B.J."/>
            <person name="Hornburger P."/>
            <person name="Mueller R.-W."/>
            <person name="Bruemmer F."/>
            <person name="Labrenz M."/>
            <person name="Spormann A.M."/>
            <person name="Op den Camp H."/>
            <person name="Overmann J."/>
            <person name="Amann R."/>
            <person name="Jetten M.S.M."/>
            <person name="Mascher T."/>
            <person name="Medema M.H."/>
            <person name="Devos D.P."/>
            <person name="Kaster A.-K."/>
            <person name="Ovreas L."/>
            <person name="Rohde M."/>
            <person name="Galperin M.Y."/>
            <person name="Jogler C."/>
        </authorList>
    </citation>
    <scope>NUCLEOTIDE SEQUENCE [LARGE SCALE GENOMIC DNA]</scope>
    <source>
        <strain evidence="2 3">I41</strain>
    </source>
</reference>
<dbReference type="GO" id="GO:0000272">
    <property type="term" value="P:polysaccharide catabolic process"/>
    <property type="evidence" value="ECO:0007669"/>
    <property type="project" value="InterPro"/>
</dbReference>
<dbReference type="EMBL" id="CP036339">
    <property type="protein sequence ID" value="QDT73737.1"/>
    <property type="molecule type" value="Genomic_DNA"/>
</dbReference>
<dbReference type="Gene3D" id="2.60.120.200">
    <property type="match status" value="2"/>
</dbReference>
<dbReference type="RefSeq" id="WP_145433315.1">
    <property type="nucleotide sequence ID" value="NZ_CP036339.1"/>
</dbReference>
<dbReference type="OrthoDB" id="281069at2"/>
<proteinExistence type="predicted"/>
<evidence type="ECO:0000256" key="1">
    <source>
        <dbReference type="SAM" id="SignalP"/>
    </source>
</evidence>
<dbReference type="Proteomes" id="UP000317909">
    <property type="component" value="Chromosome"/>
</dbReference>
<dbReference type="Gene3D" id="1.10.1330.10">
    <property type="entry name" value="Dockerin domain"/>
    <property type="match status" value="1"/>
</dbReference>
<dbReference type="InterPro" id="IPR018247">
    <property type="entry name" value="EF_Hand_1_Ca_BS"/>
</dbReference>
<dbReference type="InterPro" id="IPR013320">
    <property type="entry name" value="ConA-like_dom_sf"/>
</dbReference>
<dbReference type="InterPro" id="IPR036439">
    <property type="entry name" value="Dockerin_dom_sf"/>
</dbReference>
<dbReference type="SUPFAM" id="SSF49899">
    <property type="entry name" value="Concanavalin A-like lectins/glucanases"/>
    <property type="match status" value="2"/>
</dbReference>
<evidence type="ECO:0008006" key="4">
    <source>
        <dbReference type="Google" id="ProtNLM"/>
    </source>
</evidence>
<sequence precursor="true">MPLVTAFWRKSVVALATIGFLASPVVDAAQVGVWNFNNSLSNAIGGKSSLAVAGGWTPSYVSETIAGSPATVLSFPQFAPGESIDMPNDANTNGPGGTPTRNQWSIVMDVKFPVLNSFTALWETGTIGGSDGDYFINGSGGVGIAAQYGGFIPADTWTRLAVTVDTVTNPNEYTINGYIDGSYVATAVTGVAPGGRQAVRSFLHLFADEDGETSAGLVNSVAFYGSVLSDSDVSALGGPTAAGIASSPNQAGLWNLNNGLNNSIAGKAAMAAIGGWTPTYLNDTIAGSPATVLSFPAFTNTQSLDMPNQAIPDDTGIPTTTNLWSIVMDVKFPTLGGFTSLFNSDSLAAADGEYFIRDDSGAGLFGSLGISAQYAGVVEADKWTRIAVTIDGAGGQYTVKGYVDGALASTSTTGTAPNGREAIIDILHLFGDEDGETSAGLINSLAYYDEVLTADAIAALGAASATGIPVATASDADFDNNGVVDGADFLLWQRGFGTNGTNAQGDADGNGLINAADLAIWKSKFGGAPSVAAVGSVPEPAAWALAAVAAAVAVSSRRRRQAFA</sequence>
<organism evidence="2 3">
    <name type="scientific">Lacipirellula limnantheis</name>
    <dbReference type="NCBI Taxonomy" id="2528024"/>
    <lineage>
        <taxon>Bacteria</taxon>
        <taxon>Pseudomonadati</taxon>
        <taxon>Planctomycetota</taxon>
        <taxon>Planctomycetia</taxon>
        <taxon>Pirellulales</taxon>
        <taxon>Lacipirellulaceae</taxon>
        <taxon>Lacipirellula</taxon>
    </lineage>
</organism>
<dbReference type="KEGG" id="llh:I41_29280"/>
<evidence type="ECO:0000313" key="3">
    <source>
        <dbReference type="Proteomes" id="UP000317909"/>
    </source>
</evidence>
<feature type="chain" id="PRO_5022061089" description="LamG-like jellyroll fold domain-containing protein" evidence="1">
    <location>
        <begin position="29"/>
        <end position="564"/>
    </location>
</feature>
<dbReference type="AlphaFoldDB" id="A0A517TZC9"/>
<dbReference type="SUPFAM" id="SSF63446">
    <property type="entry name" value="Type I dockerin domain"/>
    <property type="match status" value="1"/>
</dbReference>
<dbReference type="PROSITE" id="PS00018">
    <property type="entry name" value="EF_HAND_1"/>
    <property type="match status" value="2"/>
</dbReference>
<gene>
    <name evidence="2" type="ORF">I41_29280</name>
</gene>
<feature type="signal peptide" evidence="1">
    <location>
        <begin position="1"/>
        <end position="28"/>
    </location>
</feature>
<protein>
    <recommendedName>
        <fullName evidence="4">LamG-like jellyroll fold domain-containing protein</fullName>
    </recommendedName>
</protein>
<name>A0A517TZC9_9BACT</name>
<keyword evidence="1" id="KW-0732">Signal</keyword>
<accession>A0A517TZC9</accession>
<evidence type="ECO:0000313" key="2">
    <source>
        <dbReference type="EMBL" id="QDT73737.1"/>
    </source>
</evidence>